<dbReference type="Pfam" id="PF13181">
    <property type="entry name" value="TPR_8"/>
    <property type="match status" value="3"/>
</dbReference>
<feature type="region of interest" description="Disordered" evidence="8">
    <location>
        <begin position="1"/>
        <end position="193"/>
    </location>
</feature>
<feature type="domain" description="Cdc23" evidence="9">
    <location>
        <begin position="474"/>
        <end position="542"/>
    </location>
</feature>
<dbReference type="AlphaFoldDB" id="A0ABD3SF35"/>
<feature type="repeat" description="TPR" evidence="7">
    <location>
        <begin position="638"/>
        <end position="671"/>
    </location>
</feature>
<dbReference type="GO" id="GO:0051301">
    <property type="term" value="P:cell division"/>
    <property type="evidence" value="ECO:0007669"/>
    <property type="project" value="UniProtKB-KW"/>
</dbReference>
<keyword evidence="6" id="KW-0131">Cell cycle</keyword>
<dbReference type="PANTHER" id="PTHR12558:SF10">
    <property type="entry name" value="CELL DIVISION CYCLE PROTEIN 23 HOMOLOG"/>
    <property type="match status" value="1"/>
</dbReference>
<keyword evidence="11" id="KW-1185">Reference proteome</keyword>
<feature type="compositionally biased region" description="Polar residues" evidence="8">
    <location>
        <begin position="157"/>
        <end position="166"/>
    </location>
</feature>
<evidence type="ECO:0000256" key="7">
    <source>
        <dbReference type="PROSITE-ProRule" id="PRU00339"/>
    </source>
</evidence>
<protein>
    <recommendedName>
        <fullName evidence="9">Cdc23 domain-containing protein</fullName>
    </recommendedName>
</protein>
<keyword evidence="1" id="KW-0132">Cell division</keyword>
<evidence type="ECO:0000256" key="1">
    <source>
        <dbReference type="ARBA" id="ARBA00022618"/>
    </source>
</evidence>
<feature type="compositionally biased region" description="Low complexity" evidence="8">
    <location>
        <begin position="36"/>
        <end position="68"/>
    </location>
</feature>
<proteinExistence type="predicted"/>
<dbReference type="Pfam" id="PF04049">
    <property type="entry name" value="ANAPC8"/>
    <property type="match status" value="2"/>
</dbReference>
<feature type="compositionally biased region" description="Gly residues" evidence="8">
    <location>
        <begin position="169"/>
        <end position="184"/>
    </location>
</feature>
<sequence>MANDGGSRQVDDGPTMGRDGREYHHPHPPREESMSLDESSIMSPSMSPTSLDATLAASASSSLLLRTPTPHRHHPPRRVATTFASTATHADASMRGGSDEGGDDDSDYYSKSMSISGILDGTPPTAPGSAALGGRRDDVGGRGTSGIWIGRDGGRSMRTTITSTNGDDAGAGGRSRGGANGNGGTSSSSSSSSSSAAAAATAAAAAATRKGASSSTIGETNRPPPRRRPSVDGADVDAHRSDVGSSWRCDRDAWDIEVARRCLRRASRECSRRGLKLASRWASEQLVGLAPPPSRSLSTAFRDDDDDDDEEEGVGTSSLSREERRVPTDVELYASSLFDLGEYGGAAHALSSPSISSSSRHDGGSSASIGQIDPPRSDLTSFGIYLRAYSLYLDGERRREERISEMRDPLERSSARNANLPMLEAELRGSFARGDLDAFGLYVYGAVLRGMRGTRAAPSPAQDAGAGYGRRGGDAAHRILVRSILMYPFNWSAWLDLGELCVNDPYIDEDVEDMLRPISDHWMYHFFCVHVFIENKANENAIVVIEKLANGNCNEIGPSSTSSGFFVQSAYLQSQLAMAYYDARDYDSAHEHFLALSEREPYRLDQMDAFSNVLYVKDQKVALSHLAHRSMTVDKYRPETCIVVGNYYSSRARHEKAVQYFQRALKLDRTYLSAWTLLGHEYIEMKNTAAAIEAYRRAVDISDREYRAWYGLGQTYEIMNMLLHALFYFRKAASLHPHDARMWCAIGGCLLGLDRRADAERSYERAVSLGDGEGIATRKLAELYREDGDEERAAKCYLRHLELRYQSQLPGAYSGASADSSPEAFETVVTNVRVDEPEAEALLYLAYYYRDNLEYDQAILCATRLEDYPGPEKEQGRGLLRDIRSRMDQQAGERFQGRSSSEFAPTRALGSKSRRSLAPPESSFEFSP</sequence>
<evidence type="ECO:0000256" key="6">
    <source>
        <dbReference type="ARBA" id="ARBA00023306"/>
    </source>
</evidence>
<dbReference type="Proteomes" id="UP001530377">
    <property type="component" value="Unassembled WGS sequence"/>
</dbReference>
<gene>
    <name evidence="10" type="ORF">ACHAXA_011147</name>
</gene>
<evidence type="ECO:0000256" key="2">
    <source>
        <dbReference type="ARBA" id="ARBA00022737"/>
    </source>
</evidence>
<reference evidence="10 11" key="1">
    <citation type="submission" date="2024-10" db="EMBL/GenBank/DDBJ databases">
        <title>Updated reference genomes for cyclostephanoid diatoms.</title>
        <authorList>
            <person name="Roberts W.R."/>
            <person name="Alverson A.J."/>
        </authorList>
    </citation>
    <scope>NUCLEOTIDE SEQUENCE [LARGE SCALE GENOMIC DNA]</scope>
    <source>
        <strain evidence="10 11">AJA228-03</strain>
    </source>
</reference>
<dbReference type="InterPro" id="IPR007192">
    <property type="entry name" value="APC8"/>
</dbReference>
<feature type="compositionally biased region" description="Acidic residues" evidence="8">
    <location>
        <begin position="303"/>
        <end position="313"/>
    </location>
</feature>
<dbReference type="PROSITE" id="PS50005">
    <property type="entry name" value="TPR"/>
    <property type="match status" value="3"/>
</dbReference>
<feature type="region of interest" description="Disordered" evidence="8">
    <location>
        <begin position="207"/>
        <end position="245"/>
    </location>
</feature>
<feature type="domain" description="Cdc23" evidence="9">
    <location>
        <begin position="260"/>
        <end position="452"/>
    </location>
</feature>
<evidence type="ECO:0000256" key="3">
    <source>
        <dbReference type="ARBA" id="ARBA00022776"/>
    </source>
</evidence>
<evidence type="ECO:0000256" key="4">
    <source>
        <dbReference type="ARBA" id="ARBA00022786"/>
    </source>
</evidence>
<name>A0ABD3SF35_9STRA</name>
<evidence type="ECO:0000256" key="5">
    <source>
        <dbReference type="ARBA" id="ARBA00022803"/>
    </source>
</evidence>
<feature type="compositionally biased region" description="Basic and acidic residues" evidence="8">
    <location>
        <begin position="18"/>
        <end position="33"/>
    </location>
</feature>
<feature type="repeat" description="TPR" evidence="7">
    <location>
        <begin position="672"/>
        <end position="705"/>
    </location>
</feature>
<organism evidence="10 11">
    <name type="scientific">Cyclostephanos tholiformis</name>
    <dbReference type="NCBI Taxonomy" id="382380"/>
    <lineage>
        <taxon>Eukaryota</taxon>
        <taxon>Sar</taxon>
        <taxon>Stramenopiles</taxon>
        <taxon>Ochrophyta</taxon>
        <taxon>Bacillariophyta</taxon>
        <taxon>Coscinodiscophyceae</taxon>
        <taxon>Thalassiosirophycidae</taxon>
        <taxon>Stephanodiscales</taxon>
        <taxon>Stephanodiscaceae</taxon>
        <taxon>Cyclostephanos</taxon>
    </lineage>
</organism>
<evidence type="ECO:0000313" key="10">
    <source>
        <dbReference type="EMBL" id="KAL3823095.1"/>
    </source>
</evidence>
<dbReference type="SUPFAM" id="SSF48452">
    <property type="entry name" value="TPR-like"/>
    <property type="match status" value="1"/>
</dbReference>
<dbReference type="SUPFAM" id="SSF81901">
    <property type="entry name" value="HCP-like"/>
    <property type="match status" value="1"/>
</dbReference>
<feature type="region of interest" description="Disordered" evidence="8">
    <location>
        <begin position="349"/>
        <end position="373"/>
    </location>
</feature>
<keyword evidence="2" id="KW-0677">Repeat</keyword>
<accession>A0ABD3SF35</accession>
<comment type="caution">
    <text evidence="10">The sequence shown here is derived from an EMBL/GenBank/DDBJ whole genome shotgun (WGS) entry which is preliminary data.</text>
</comment>
<evidence type="ECO:0000256" key="8">
    <source>
        <dbReference type="SAM" id="MobiDB-lite"/>
    </source>
</evidence>
<evidence type="ECO:0000313" key="11">
    <source>
        <dbReference type="Proteomes" id="UP001530377"/>
    </source>
</evidence>
<feature type="region of interest" description="Disordered" evidence="8">
    <location>
        <begin position="871"/>
        <end position="928"/>
    </location>
</feature>
<dbReference type="EMBL" id="JALLPB020000047">
    <property type="protein sequence ID" value="KAL3823095.1"/>
    <property type="molecule type" value="Genomic_DNA"/>
</dbReference>
<keyword evidence="5 7" id="KW-0802">TPR repeat</keyword>
<feature type="region of interest" description="Disordered" evidence="8">
    <location>
        <begin position="287"/>
        <end position="325"/>
    </location>
</feature>
<evidence type="ECO:0000259" key="9">
    <source>
        <dbReference type="Pfam" id="PF04049"/>
    </source>
</evidence>
<dbReference type="InterPro" id="IPR019734">
    <property type="entry name" value="TPR_rpt"/>
</dbReference>
<feature type="compositionally biased region" description="Low complexity" evidence="8">
    <location>
        <begin position="349"/>
        <end position="369"/>
    </location>
</feature>
<dbReference type="InterPro" id="IPR011990">
    <property type="entry name" value="TPR-like_helical_dom_sf"/>
</dbReference>
<dbReference type="PANTHER" id="PTHR12558">
    <property type="entry name" value="CELL DIVISION CYCLE 16,23,27"/>
    <property type="match status" value="1"/>
</dbReference>
<feature type="compositionally biased region" description="Basic and acidic residues" evidence="8">
    <location>
        <begin position="871"/>
        <end position="887"/>
    </location>
</feature>
<dbReference type="Gene3D" id="1.25.40.10">
    <property type="entry name" value="Tetratricopeptide repeat domain"/>
    <property type="match status" value="2"/>
</dbReference>
<keyword evidence="4" id="KW-0833">Ubl conjugation pathway</keyword>
<feature type="compositionally biased region" description="Basic and acidic residues" evidence="8">
    <location>
        <begin position="236"/>
        <end position="245"/>
    </location>
</feature>
<dbReference type="SMART" id="SM00028">
    <property type="entry name" value="TPR"/>
    <property type="match status" value="6"/>
</dbReference>
<feature type="repeat" description="TPR" evidence="7">
    <location>
        <begin position="706"/>
        <end position="739"/>
    </location>
</feature>
<keyword evidence="3" id="KW-0498">Mitosis</keyword>